<reference evidence="1 2" key="1">
    <citation type="journal article" date="2015" name="Genome Announc.">
        <title>Draft genome sequence of a Halorubrum H3 strain isolated from the burlinskoye salt lake (Altai Krai, Russia).</title>
        <authorList>
            <person name="Rozanov A.S."/>
            <person name="Bryanskaya A.V."/>
            <person name="Malup T.K."/>
            <person name="Kotenko A.V."/>
            <person name="Peltek S.E."/>
        </authorList>
    </citation>
    <scope>NUCLEOTIDE SEQUENCE [LARGE SCALE GENOMIC DNA]</scope>
    <source>
        <strain evidence="1 2">H3</strain>
    </source>
</reference>
<gene>
    <name evidence="1" type="ORF">FK85_08440</name>
</gene>
<organism evidence="1 2">
    <name type="scientific">Halorubrum saccharovorum</name>
    <dbReference type="NCBI Taxonomy" id="2248"/>
    <lineage>
        <taxon>Archaea</taxon>
        <taxon>Methanobacteriati</taxon>
        <taxon>Methanobacteriota</taxon>
        <taxon>Stenosarchaea group</taxon>
        <taxon>Halobacteria</taxon>
        <taxon>Halobacteriales</taxon>
        <taxon>Haloferacaceae</taxon>
        <taxon>Halorubrum</taxon>
    </lineage>
</organism>
<accession>A0A081EU23</accession>
<dbReference type="EMBL" id="JNFH02000003">
    <property type="protein sequence ID" value="KDS90911.1"/>
    <property type="molecule type" value="Genomic_DNA"/>
</dbReference>
<comment type="caution">
    <text evidence="1">The sequence shown here is derived from an EMBL/GenBank/DDBJ whole genome shotgun (WGS) entry which is preliminary data.</text>
</comment>
<dbReference type="AlphaFoldDB" id="A0A081EU23"/>
<evidence type="ECO:0000313" key="2">
    <source>
        <dbReference type="Proteomes" id="UP000053331"/>
    </source>
</evidence>
<proteinExistence type="predicted"/>
<protein>
    <submittedName>
        <fullName evidence="1">Uncharacterized protein</fullName>
    </submittedName>
</protein>
<evidence type="ECO:0000313" key="1">
    <source>
        <dbReference type="EMBL" id="KDS90911.1"/>
    </source>
</evidence>
<name>A0A081EU23_9EURY</name>
<dbReference type="InterPro" id="IPR055944">
    <property type="entry name" value="DUF7522"/>
</dbReference>
<dbReference type="Proteomes" id="UP000053331">
    <property type="component" value="Unassembled WGS sequence"/>
</dbReference>
<sequence>MSQIVDTLRGVDGADARVIAHLDALDFTVEYVREDLESVYSDQDLEEAYQLLMANQVTGDDFKDLIEEEFQAQTLFFENVVVLILPSARYEAVFASFDRREPFPVIDLIEAATSERV</sequence>
<dbReference type="RefSeq" id="WP_050023131.1">
    <property type="nucleotide sequence ID" value="NZ_JNFH02000003.1"/>
</dbReference>
<keyword evidence="2" id="KW-1185">Reference proteome</keyword>
<dbReference type="OrthoDB" id="199238at2157"/>
<dbReference type="Pfam" id="PF24366">
    <property type="entry name" value="DUF7522"/>
    <property type="match status" value="1"/>
</dbReference>